<protein>
    <submittedName>
        <fullName evidence="1">p34</fullName>
    </submittedName>
</protein>
<accession>Q77E89</accession>
<sequence>MDPIIKSTLDSYIETCDYISLDTVVLLMTNKDFTLDRLISVFEANEAGPSTHDFIHHEVTPFEVRAYLRRKQCVNVRRGLITDDLKRWFDTVQRISGSITNRKAFELAVLFKLFPKYSMDYNIPHMLSDLASYTSLKEFLEFMHEVDSCRLTTINSKLLQIFDMQYIDQVIAHLMGDEDCNYYVNLNEVRAYKDSLVAFLKLTKAKRKPTHVREMVRLSHSMDRSIVNTVLLVLFKSIEKPGLKTNFFLKCILL</sequence>
<organism evidence="1 2">
    <name type="scientific">Heliothis zea nudivirus 1</name>
    <dbReference type="NCBI Taxonomy" id="3116536"/>
    <lineage>
        <taxon>Viruses</taxon>
        <taxon>Viruses incertae sedis</taxon>
        <taxon>Naldaviricetes</taxon>
        <taxon>Lefavirales</taxon>
        <taxon>Nudiviridae</taxon>
        <taxon>Betanudivirus</taxon>
        <taxon>Betanudivirus hezeae</taxon>
    </lineage>
</organism>
<reference evidence="1 2" key="1">
    <citation type="journal article" date="2002" name="J. Virol.">
        <title>Analysis of the complete genome sequence of the Hz-1 virus suggests that it is related to members of the Baculoviridae.</title>
        <authorList>
            <person name="Cheng C.H."/>
            <person name="Liu S.M."/>
            <person name="Chow T.Y."/>
            <person name="Hsiao Y.Y."/>
            <person name="Wang D.P."/>
            <person name="Huang J.J."/>
            <person name="Chen H.H."/>
        </authorList>
    </citation>
    <scope>NUCLEOTIDE SEQUENCE [LARGE SCALE GENOMIC DNA]</scope>
</reference>
<dbReference type="Proteomes" id="UP000232784">
    <property type="component" value="Segment"/>
</dbReference>
<name>Q77E89_9VIRU</name>
<keyword evidence="2" id="KW-1185">Reference proteome</keyword>
<evidence type="ECO:0000313" key="2">
    <source>
        <dbReference type="Proteomes" id="UP000232784"/>
    </source>
</evidence>
<proteinExistence type="predicted"/>
<gene>
    <name evidence="1" type="primary">orf79</name>
</gene>
<evidence type="ECO:0000313" key="1">
    <source>
        <dbReference type="EMBL" id="AAN04373.1"/>
    </source>
</evidence>
<dbReference type="EMBL" id="AF451898">
    <property type="protein sequence ID" value="AAN04373.1"/>
    <property type="molecule type" value="Genomic_DNA"/>
</dbReference>